<dbReference type="EMBL" id="KY774314">
    <property type="protein sequence ID" value="ART31234.1"/>
    <property type="molecule type" value="Genomic_DNA"/>
</dbReference>
<gene>
    <name evidence="2" type="ORF">AEK19_MT1012</name>
</gene>
<geneLocation type="mitochondrion" evidence="2"/>
<proteinExistence type="predicted"/>
<keyword evidence="2" id="KW-0496">Mitochondrion</keyword>
<sequence>MIWGALSYTVRTLRGNAHSIQNNPYPTAEKRARPSVSVY</sequence>
<evidence type="ECO:0000256" key="1">
    <source>
        <dbReference type="SAM" id="MobiDB-lite"/>
    </source>
</evidence>
<feature type="region of interest" description="Disordered" evidence="1">
    <location>
        <begin position="18"/>
        <end position="39"/>
    </location>
</feature>
<accession>A0A1Y0B1H7</accession>
<reference evidence="2" key="1">
    <citation type="submission" date="2017-03" db="EMBL/GenBank/DDBJ databases">
        <title>The mitochondrial genome of the carnivorous plant Utricularia reniformis (Lentibulariaceae): structure, comparative analysis and evolutionary landmarks.</title>
        <authorList>
            <person name="Silva S.R."/>
            <person name="Alvarenga D.O."/>
            <person name="Michael T.P."/>
            <person name="Miranda V.F.O."/>
            <person name="Varani A.M."/>
        </authorList>
    </citation>
    <scope>NUCLEOTIDE SEQUENCE</scope>
</reference>
<organism evidence="2">
    <name type="scientific">Utricularia reniformis</name>
    <dbReference type="NCBI Taxonomy" id="192314"/>
    <lineage>
        <taxon>Eukaryota</taxon>
        <taxon>Viridiplantae</taxon>
        <taxon>Streptophyta</taxon>
        <taxon>Embryophyta</taxon>
        <taxon>Tracheophyta</taxon>
        <taxon>Spermatophyta</taxon>
        <taxon>Magnoliopsida</taxon>
        <taxon>eudicotyledons</taxon>
        <taxon>Gunneridae</taxon>
        <taxon>Pentapetalae</taxon>
        <taxon>asterids</taxon>
        <taxon>lamiids</taxon>
        <taxon>Lamiales</taxon>
        <taxon>Lentibulariaceae</taxon>
        <taxon>Utricularia</taxon>
    </lineage>
</organism>
<name>A0A1Y0B1H7_9LAMI</name>
<dbReference type="AlphaFoldDB" id="A0A1Y0B1H7"/>
<protein>
    <submittedName>
        <fullName evidence="2">Uncharacterized protein</fullName>
    </submittedName>
</protein>
<evidence type="ECO:0000313" key="2">
    <source>
        <dbReference type="EMBL" id="ART31234.1"/>
    </source>
</evidence>